<feature type="chain" id="PRO_5003379111" description="BON domain-containing protein" evidence="2">
    <location>
        <begin position="24"/>
        <end position="204"/>
    </location>
</feature>
<feature type="compositionally biased region" description="Low complexity" evidence="1">
    <location>
        <begin position="81"/>
        <end position="109"/>
    </location>
</feature>
<feature type="domain" description="BON" evidence="3">
    <location>
        <begin position="133"/>
        <end position="203"/>
    </location>
</feature>
<evidence type="ECO:0000256" key="1">
    <source>
        <dbReference type="SAM" id="MobiDB-lite"/>
    </source>
</evidence>
<dbReference type="RefSeq" id="WP_006340911.1">
    <property type="nucleotide sequence ID" value="NC_015702.1"/>
</dbReference>
<feature type="signal peptide" evidence="2">
    <location>
        <begin position="1"/>
        <end position="23"/>
    </location>
</feature>
<dbReference type="PROSITE" id="PS50914">
    <property type="entry name" value="BON"/>
    <property type="match status" value="1"/>
</dbReference>
<evidence type="ECO:0000313" key="4">
    <source>
        <dbReference type="EMBL" id="CCB86234.1"/>
    </source>
</evidence>
<feature type="compositionally biased region" description="Pro residues" evidence="1">
    <location>
        <begin position="44"/>
        <end position="54"/>
    </location>
</feature>
<dbReference type="KEGG" id="puv:PUV_12840"/>
<dbReference type="HOGENOM" id="CLU_1342188_0_0_0"/>
<dbReference type="AlphaFoldDB" id="F8KWS4"/>
<feature type="compositionally biased region" description="Polar residues" evidence="1">
    <location>
        <begin position="33"/>
        <end position="43"/>
    </location>
</feature>
<dbReference type="PANTHER" id="PTHR34606:SF15">
    <property type="entry name" value="BON DOMAIN-CONTAINING PROTEIN"/>
    <property type="match status" value="1"/>
</dbReference>
<dbReference type="EMBL" id="FR872580">
    <property type="protein sequence ID" value="CCB86234.1"/>
    <property type="molecule type" value="Genomic_DNA"/>
</dbReference>
<dbReference type="Proteomes" id="UP000000495">
    <property type="component" value="Chromosome"/>
</dbReference>
<name>F8KWS4_PARAV</name>
<dbReference type="eggNOG" id="COG2823">
    <property type="taxonomic scope" value="Bacteria"/>
</dbReference>
<gene>
    <name evidence="4" type="ordered locus">PUV_12840</name>
</gene>
<dbReference type="InterPro" id="IPR051686">
    <property type="entry name" value="Lipoprotein_DolP"/>
</dbReference>
<keyword evidence="2" id="KW-0732">Signal</keyword>
<proteinExistence type="predicted"/>
<organism evidence="4 5">
    <name type="scientific">Parachlamydia acanthamoebae (strain UV7)</name>
    <dbReference type="NCBI Taxonomy" id="765952"/>
    <lineage>
        <taxon>Bacteria</taxon>
        <taxon>Pseudomonadati</taxon>
        <taxon>Chlamydiota</taxon>
        <taxon>Chlamydiia</taxon>
        <taxon>Parachlamydiales</taxon>
        <taxon>Parachlamydiaceae</taxon>
        <taxon>Parachlamydia</taxon>
    </lineage>
</organism>
<accession>F8KWS4</accession>
<dbReference type="PANTHER" id="PTHR34606">
    <property type="entry name" value="BON DOMAIN-CONTAINING PROTEIN"/>
    <property type="match status" value="1"/>
</dbReference>
<evidence type="ECO:0000259" key="3">
    <source>
        <dbReference type="PROSITE" id="PS50914"/>
    </source>
</evidence>
<keyword evidence="5" id="KW-1185">Reference proteome</keyword>
<sequence>MKNLNKIIMTGITFLATTSVLNAFEYTDRPPGSVSTPSQTNPPTVNPPGRPSTNPPGKGSVSQPGSSQNSIRQNTIQENATPSNPASTVNPSSSSTPNNYNTQNTSSSNYRHANPYHNTLTEADVRTHTGALVDDDIVQKVRWGIMNDKTISDKGKSIQISVTDGEVTLIGNVANESDKNKIESIVKQIEGVKKINSKLSVSGK</sequence>
<dbReference type="InterPro" id="IPR007055">
    <property type="entry name" value="BON_dom"/>
</dbReference>
<dbReference type="STRING" id="765952.PUV_12840"/>
<feature type="compositionally biased region" description="Polar residues" evidence="1">
    <location>
        <begin position="60"/>
        <end position="80"/>
    </location>
</feature>
<evidence type="ECO:0000313" key="5">
    <source>
        <dbReference type="Proteomes" id="UP000000495"/>
    </source>
</evidence>
<dbReference type="Gene3D" id="3.30.1340.30">
    <property type="match status" value="1"/>
</dbReference>
<dbReference type="Pfam" id="PF04972">
    <property type="entry name" value="BON"/>
    <property type="match status" value="1"/>
</dbReference>
<feature type="region of interest" description="Disordered" evidence="1">
    <location>
        <begin position="28"/>
        <end position="115"/>
    </location>
</feature>
<protein>
    <recommendedName>
        <fullName evidence="3">BON domain-containing protein</fullName>
    </recommendedName>
</protein>
<dbReference type="OrthoDB" id="5647907at2"/>
<evidence type="ECO:0000256" key="2">
    <source>
        <dbReference type="SAM" id="SignalP"/>
    </source>
</evidence>
<reference evidence="4 5" key="2">
    <citation type="journal article" date="2011" name="Mol. Biol. Evol.">
        <title>Unity in variety--the pan-genome of the Chlamydiae.</title>
        <authorList>
            <person name="Collingro A."/>
            <person name="Tischler P."/>
            <person name="Weinmaier T."/>
            <person name="Penz T."/>
            <person name="Heinz E."/>
            <person name="Brunham R.C."/>
            <person name="Read T.D."/>
            <person name="Bavoil P.M."/>
            <person name="Sachse K."/>
            <person name="Kahane S."/>
            <person name="Friedman M.G."/>
            <person name="Rattei T."/>
            <person name="Myers G.S."/>
            <person name="Horn M."/>
        </authorList>
    </citation>
    <scope>NUCLEOTIDE SEQUENCE [LARGE SCALE GENOMIC DNA]</scope>
    <source>
        <strain evidence="5">UV7</strain>
    </source>
</reference>
<reference key="1">
    <citation type="journal article" date="2011" name="Mol. Biol. Evol.">
        <title>Unity in variety -- the pan-genome of the Chlamydiae.</title>
        <authorList>
            <person name="Collingro A."/>
            <person name="Tischler P."/>
            <person name="Weinmaier T."/>
            <person name="Penz T."/>
            <person name="Heinz E."/>
            <person name="Brunham R.C."/>
            <person name="Read T.D."/>
            <person name="Bavoil P.M."/>
            <person name="Sachse K."/>
            <person name="Kahane S."/>
            <person name="Friedman M.G."/>
            <person name="Rattei T."/>
            <person name="Myers G.S.A."/>
            <person name="Horn M."/>
        </authorList>
    </citation>
    <scope>NUCLEOTIDE SEQUENCE</scope>
    <source>
        <strain>UV7</strain>
    </source>
</reference>